<evidence type="ECO:0000313" key="3">
    <source>
        <dbReference type="Proteomes" id="UP000314294"/>
    </source>
</evidence>
<feature type="region of interest" description="Disordered" evidence="1">
    <location>
        <begin position="79"/>
        <end position="100"/>
    </location>
</feature>
<keyword evidence="3" id="KW-1185">Reference proteome</keyword>
<dbReference type="AlphaFoldDB" id="A0A4Z2GYJ9"/>
<reference evidence="2 3" key="1">
    <citation type="submission" date="2019-03" db="EMBL/GenBank/DDBJ databases">
        <title>First draft genome of Liparis tanakae, snailfish: a comprehensive survey of snailfish specific genes.</title>
        <authorList>
            <person name="Kim W."/>
            <person name="Song I."/>
            <person name="Jeong J.-H."/>
            <person name="Kim D."/>
            <person name="Kim S."/>
            <person name="Ryu S."/>
            <person name="Song J.Y."/>
            <person name="Lee S.K."/>
        </authorList>
    </citation>
    <scope>NUCLEOTIDE SEQUENCE [LARGE SCALE GENOMIC DNA]</scope>
    <source>
        <tissue evidence="2">Muscle</tissue>
    </source>
</reference>
<comment type="caution">
    <text evidence="2">The sequence shown here is derived from an EMBL/GenBank/DDBJ whole genome shotgun (WGS) entry which is preliminary data.</text>
</comment>
<evidence type="ECO:0000313" key="2">
    <source>
        <dbReference type="EMBL" id="TNN58688.1"/>
    </source>
</evidence>
<evidence type="ECO:0000256" key="1">
    <source>
        <dbReference type="SAM" id="MobiDB-lite"/>
    </source>
</evidence>
<protein>
    <submittedName>
        <fullName evidence="2">Uncharacterized protein</fullName>
    </submittedName>
</protein>
<proteinExistence type="predicted"/>
<gene>
    <name evidence="2" type="ORF">EYF80_031102</name>
</gene>
<organism evidence="2 3">
    <name type="scientific">Liparis tanakae</name>
    <name type="common">Tanaka's snailfish</name>
    <dbReference type="NCBI Taxonomy" id="230148"/>
    <lineage>
        <taxon>Eukaryota</taxon>
        <taxon>Metazoa</taxon>
        <taxon>Chordata</taxon>
        <taxon>Craniata</taxon>
        <taxon>Vertebrata</taxon>
        <taxon>Euteleostomi</taxon>
        <taxon>Actinopterygii</taxon>
        <taxon>Neopterygii</taxon>
        <taxon>Teleostei</taxon>
        <taxon>Neoteleostei</taxon>
        <taxon>Acanthomorphata</taxon>
        <taxon>Eupercaria</taxon>
        <taxon>Perciformes</taxon>
        <taxon>Cottioidei</taxon>
        <taxon>Cottales</taxon>
        <taxon>Liparidae</taxon>
        <taxon>Liparis</taxon>
    </lineage>
</organism>
<sequence length="100" mass="11294">MLMPMANVSVANRAWEREVGVKTIVWTSVLKQSQLYLYEALGEEDLYGLFEDGQQASVVNADPPLQQRQHMLHLRSTESVDGQDSLFPMETLGKNKSVLQ</sequence>
<name>A0A4Z2GYJ9_9TELE</name>
<dbReference type="EMBL" id="SRLO01000373">
    <property type="protein sequence ID" value="TNN58688.1"/>
    <property type="molecule type" value="Genomic_DNA"/>
</dbReference>
<accession>A0A4Z2GYJ9</accession>
<dbReference type="Proteomes" id="UP000314294">
    <property type="component" value="Unassembled WGS sequence"/>
</dbReference>